<feature type="transmembrane region" description="Helical" evidence="9">
    <location>
        <begin position="568"/>
        <end position="591"/>
    </location>
</feature>
<feature type="transmembrane region" description="Helical" evidence="9">
    <location>
        <begin position="275"/>
        <end position="297"/>
    </location>
</feature>
<dbReference type="Proteomes" id="UP000824179">
    <property type="component" value="Unassembled WGS sequence"/>
</dbReference>
<feature type="transmembrane region" description="Helical" evidence="9">
    <location>
        <begin position="531"/>
        <end position="556"/>
    </location>
</feature>
<dbReference type="InterPro" id="IPR011864">
    <property type="entry name" value="Phosphate_PstC"/>
</dbReference>
<dbReference type="GO" id="GO:0005886">
    <property type="term" value="C:plasma membrane"/>
    <property type="evidence" value="ECO:0007669"/>
    <property type="project" value="UniProtKB-SubCell"/>
</dbReference>
<keyword evidence="8 9" id="KW-0472">Membrane</keyword>
<dbReference type="GO" id="GO:0035435">
    <property type="term" value="P:phosphate ion transmembrane transport"/>
    <property type="evidence" value="ECO:0007669"/>
    <property type="project" value="InterPro"/>
</dbReference>
<evidence type="ECO:0000256" key="2">
    <source>
        <dbReference type="ARBA" id="ARBA00007069"/>
    </source>
</evidence>
<dbReference type="NCBIfam" id="TIGR00974">
    <property type="entry name" value="3a0107s02c"/>
    <property type="match status" value="1"/>
</dbReference>
<keyword evidence="3" id="KW-0813">Transport</keyword>
<gene>
    <name evidence="11" type="primary">pstA</name>
    <name evidence="11" type="ORF">IAB90_00660</name>
</gene>
<evidence type="ECO:0000313" key="12">
    <source>
        <dbReference type="Proteomes" id="UP000824179"/>
    </source>
</evidence>
<dbReference type="InterPro" id="IPR035906">
    <property type="entry name" value="MetI-like_sf"/>
</dbReference>
<accession>A0A9D1AEA6</accession>
<evidence type="ECO:0000256" key="4">
    <source>
        <dbReference type="ARBA" id="ARBA00022475"/>
    </source>
</evidence>
<dbReference type="Pfam" id="PF00528">
    <property type="entry name" value="BPD_transp_1"/>
    <property type="match status" value="2"/>
</dbReference>
<dbReference type="PANTHER" id="PTHR30425:SF1">
    <property type="entry name" value="PHOSPHATE TRANSPORT SYSTEM PERMEASE PROTEIN PSTC"/>
    <property type="match status" value="1"/>
</dbReference>
<evidence type="ECO:0000256" key="7">
    <source>
        <dbReference type="ARBA" id="ARBA00022989"/>
    </source>
</evidence>
<sequence>MAEIATKENNKISFRERFAAAFTKENIAKVIFVAFAAFSILAVFAIIFYILYDSIPAFREIGFFNFIFGDIWNPNAGEYGILPMILTTLLLTVLSVVIGSVFAVFTAVFIVYYCPKCIKKVYTQMVNLLAGIPSIIYAYFGFEMIKPIIEDMSGRTFGYGILLSTIILSIMILPTIASISKNSLENVPAQYYEGSLALGNTKNQTVFKVMLPAAKNGILAAIILGIGRAVGETMAVQFLLGGAVSYPTDFIIPISSLTSKIAQEFGESGGLHRQALIAIGFVLLVFILIINLVLWFVKRNNAIAGNSVFTRKIKESDIEHTAPNYKRTGTVQDALRIVCYVIAAIVAVALLSIVLYTLIKGLPEVTWHNMFGRSFNSAPTLAPAFVSTIAIIIVSLAIALPLGIGAAIYLNEYSKRGSKFVNTLRLFIDTLAGVPSILFGLFGYIFFVRLFGSANLLAGSFTIVLMILPTIIRSTEQSLSEVPDSMREASYALGAGKLRTVFVVVLPQALPGIITAIILSIGRIVGESAALIYTAGSSFLMPTSLLSPGSTFAVFMYNLQSEGLDTKYLAYAAGAILIIFVLFLNILIMLLENYFNNKAANKKGAIRTFIDKLRKKEVKDAQN</sequence>
<keyword evidence="7 9" id="KW-1133">Transmembrane helix</keyword>
<organism evidence="11 12">
    <name type="scientific">Candidatus Coproplasma stercoripullorum</name>
    <dbReference type="NCBI Taxonomy" id="2840751"/>
    <lineage>
        <taxon>Bacteria</taxon>
        <taxon>Bacillati</taxon>
        <taxon>Bacillota</taxon>
        <taxon>Clostridia</taxon>
        <taxon>Eubacteriales</taxon>
        <taxon>Candidatus Coproplasma</taxon>
    </lineage>
</organism>
<evidence type="ECO:0000256" key="5">
    <source>
        <dbReference type="ARBA" id="ARBA00022592"/>
    </source>
</evidence>
<dbReference type="SUPFAM" id="SSF161098">
    <property type="entry name" value="MetI-like"/>
    <property type="match status" value="2"/>
</dbReference>
<feature type="transmembrane region" description="Helical" evidence="9">
    <location>
        <begin position="30"/>
        <end position="52"/>
    </location>
</feature>
<dbReference type="EMBL" id="DVHB01000015">
    <property type="protein sequence ID" value="HIR38872.1"/>
    <property type="molecule type" value="Genomic_DNA"/>
</dbReference>
<comment type="similarity">
    <text evidence="2">Belongs to the binding-protein-dependent transport system permease family. CysTW subfamily.</text>
</comment>
<feature type="transmembrane region" description="Helical" evidence="9">
    <location>
        <begin position="337"/>
        <end position="359"/>
    </location>
</feature>
<comment type="subcellular location">
    <subcellularLocation>
        <location evidence="1">Cell membrane</location>
        <topology evidence="1">Multi-pass membrane protein</topology>
    </subcellularLocation>
</comment>
<feature type="transmembrane region" description="Helical" evidence="9">
    <location>
        <begin position="453"/>
        <end position="472"/>
    </location>
</feature>
<evidence type="ECO:0000256" key="1">
    <source>
        <dbReference type="ARBA" id="ARBA00004651"/>
    </source>
</evidence>
<feature type="transmembrane region" description="Helical" evidence="9">
    <location>
        <begin position="423"/>
        <end position="447"/>
    </location>
</feature>
<dbReference type="NCBIfam" id="TIGR02138">
    <property type="entry name" value="phosphate_pstC"/>
    <property type="match status" value="1"/>
</dbReference>
<keyword evidence="5" id="KW-0592">Phosphate transport</keyword>
<evidence type="ECO:0000256" key="6">
    <source>
        <dbReference type="ARBA" id="ARBA00022692"/>
    </source>
</evidence>
<feature type="domain" description="ABC transmembrane type-1" evidence="10">
    <location>
        <begin position="385"/>
        <end position="588"/>
    </location>
</feature>
<evidence type="ECO:0000256" key="3">
    <source>
        <dbReference type="ARBA" id="ARBA00022448"/>
    </source>
</evidence>
<dbReference type="PANTHER" id="PTHR30425">
    <property type="entry name" value="PHOSPHATE TRANSPORT SYSTEM PERMEASE PROTEIN PST"/>
    <property type="match status" value="1"/>
</dbReference>
<comment type="caution">
    <text evidence="11">The sequence shown here is derived from an EMBL/GenBank/DDBJ whole genome shotgun (WGS) entry which is preliminary data.</text>
</comment>
<dbReference type="PROSITE" id="PS50928">
    <property type="entry name" value="ABC_TM1"/>
    <property type="match status" value="2"/>
</dbReference>
<evidence type="ECO:0000256" key="9">
    <source>
        <dbReference type="SAM" id="Phobius"/>
    </source>
</evidence>
<evidence type="ECO:0000313" key="11">
    <source>
        <dbReference type="EMBL" id="HIR38872.1"/>
    </source>
</evidence>
<feature type="domain" description="ABC transmembrane type-1" evidence="10">
    <location>
        <begin position="85"/>
        <end position="294"/>
    </location>
</feature>
<feature type="transmembrane region" description="Helical" evidence="9">
    <location>
        <begin position="218"/>
        <end position="240"/>
    </location>
</feature>
<dbReference type="GO" id="GO:0005315">
    <property type="term" value="F:phosphate transmembrane transporter activity"/>
    <property type="evidence" value="ECO:0007669"/>
    <property type="project" value="InterPro"/>
</dbReference>
<feature type="transmembrane region" description="Helical" evidence="9">
    <location>
        <begin position="384"/>
        <end position="411"/>
    </location>
</feature>
<dbReference type="InterPro" id="IPR000515">
    <property type="entry name" value="MetI-like"/>
</dbReference>
<evidence type="ECO:0000256" key="8">
    <source>
        <dbReference type="ARBA" id="ARBA00023136"/>
    </source>
</evidence>
<dbReference type="InterPro" id="IPR051124">
    <property type="entry name" value="Phosphate_Transport_Permease"/>
</dbReference>
<reference evidence="11" key="1">
    <citation type="submission" date="2020-10" db="EMBL/GenBank/DDBJ databases">
        <authorList>
            <person name="Gilroy R."/>
        </authorList>
    </citation>
    <scope>NUCLEOTIDE SEQUENCE</scope>
    <source>
        <strain evidence="11">ChiW25-3613</strain>
    </source>
</reference>
<keyword evidence="6 9" id="KW-0812">Transmembrane</keyword>
<proteinExistence type="inferred from homology"/>
<dbReference type="Gene3D" id="1.10.3720.10">
    <property type="entry name" value="MetI-like"/>
    <property type="match status" value="2"/>
</dbReference>
<feature type="transmembrane region" description="Helical" evidence="9">
    <location>
        <begin position="501"/>
        <end position="525"/>
    </location>
</feature>
<name>A0A9D1AEA6_9FIRM</name>
<dbReference type="AlphaFoldDB" id="A0A9D1AEA6"/>
<dbReference type="InterPro" id="IPR005672">
    <property type="entry name" value="Phosphate_PstA"/>
</dbReference>
<evidence type="ECO:0000259" key="10">
    <source>
        <dbReference type="PROSITE" id="PS50928"/>
    </source>
</evidence>
<reference evidence="11" key="2">
    <citation type="journal article" date="2021" name="PeerJ">
        <title>Extensive microbial diversity within the chicken gut microbiome revealed by metagenomics and culture.</title>
        <authorList>
            <person name="Gilroy R."/>
            <person name="Ravi A."/>
            <person name="Getino M."/>
            <person name="Pursley I."/>
            <person name="Horton D.L."/>
            <person name="Alikhan N.F."/>
            <person name="Baker D."/>
            <person name="Gharbi K."/>
            <person name="Hall N."/>
            <person name="Watson M."/>
            <person name="Adriaenssens E.M."/>
            <person name="Foster-Nyarko E."/>
            <person name="Jarju S."/>
            <person name="Secka A."/>
            <person name="Antonio M."/>
            <person name="Oren A."/>
            <person name="Chaudhuri R.R."/>
            <person name="La Ragione R."/>
            <person name="Hildebrand F."/>
            <person name="Pallen M.J."/>
        </authorList>
    </citation>
    <scope>NUCLEOTIDE SEQUENCE</scope>
    <source>
        <strain evidence="11">ChiW25-3613</strain>
    </source>
</reference>
<keyword evidence="4" id="KW-1003">Cell membrane</keyword>
<protein>
    <submittedName>
        <fullName evidence="11">Phosphate ABC transporter permease PstA</fullName>
    </submittedName>
</protein>
<feature type="transmembrane region" description="Helical" evidence="9">
    <location>
        <begin position="157"/>
        <end position="177"/>
    </location>
</feature>
<dbReference type="CDD" id="cd06261">
    <property type="entry name" value="TM_PBP2"/>
    <property type="match status" value="2"/>
</dbReference>
<feature type="transmembrane region" description="Helical" evidence="9">
    <location>
        <begin position="126"/>
        <end position="145"/>
    </location>
</feature>
<feature type="transmembrane region" description="Helical" evidence="9">
    <location>
        <begin position="81"/>
        <end position="114"/>
    </location>
</feature>